<evidence type="ECO:0000256" key="7">
    <source>
        <dbReference type="ARBA" id="ARBA00022806"/>
    </source>
</evidence>
<evidence type="ECO:0000256" key="10">
    <source>
        <dbReference type="ARBA" id="ARBA00023242"/>
    </source>
</evidence>
<comment type="catalytic activity">
    <reaction evidence="12">
        <text>ATP + H2O = ADP + phosphate + H(+)</text>
        <dbReference type="Rhea" id="RHEA:13065"/>
        <dbReference type="ChEBI" id="CHEBI:15377"/>
        <dbReference type="ChEBI" id="CHEBI:15378"/>
        <dbReference type="ChEBI" id="CHEBI:30616"/>
        <dbReference type="ChEBI" id="CHEBI:43474"/>
        <dbReference type="ChEBI" id="CHEBI:456216"/>
        <dbReference type="EC" id="3.6.4.13"/>
    </reaction>
</comment>
<dbReference type="InterPro" id="IPR014014">
    <property type="entry name" value="RNA_helicase_DEAD_Q_motif"/>
</dbReference>
<evidence type="ECO:0000256" key="9">
    <source>
        <dbReference type="ARBA" id="ARBA00022884"/>
    </source>
</evidence>
<dbReference type="PROSITE" id="PS51194">
    <property type="entry name" value="HELICASE_CTER"/>
    <property type="match status" value="1"/>
</dbReference>
<reference evidence="18 19" key="1">
    <citation type="submission" date="2024-06" db="EMBL/GenBank/DDBJ databases">
        <title>Complete genome of Phlyctema vagabunda strain 19-DSS-EL-015.</title>
        <authorList>
            <person name="Fiorenzani C."/>
        </authorList>
    </citation>
    <scope>NUCLEOTIDE SEQUENCE [LARGE SCALE GENOMIC DNA]</scope>
    <source>
        <strain evidence="18 19">19-DSS-EL-015</strain>
    </source>
</reference>
<dbReference type="InterPro" id="IPR011545">
    <property type="entry name" value="DEAD/DEAH_box_helicase_dom"/>
</dbReference>
<dbReference type="SUPFAM" id="SSF52540">
    <property type="entry name" value="P-loop containing nucleoside triphosphate hydrolases"/>
    <property type="match status" value="2"/>
</dbReference>
<evidence type="ECO:0000256" key="1">
    <source>
        <dbReference type="ARBA" id="ARBA00003706"/>
    </source>
</evidence>
<dbReference type="Proteomes" id="UP001629113">
    <property type="component" value="Unassembled WGS sequence"/>
</dbReference>
<feature type="region of interest" description="Disordered" evidence="14">
    <location>
        <begin position="584"/>
        <end position="612"/>
    </location>
</feature>
<evidence type="ECO:0000256" key="5">
    <source>
        <dbReference type="ARBA" id="ARBA00022741"/>
    </source>
</evidence>
<dbReference type="EMBL" id="JBFCZG010000003">
    <property type="protein sequence ID" value="KAL3424948.1"/>
    <property type="molecule type" value="Genomic_DNA"/>
</dbReference>
<dbReference type="InterPro" id="IPR050079">
    <property type="entry name" value="DEAD_box_RNA_helicase"/>
</dbReference>
<dbReference type="InterPro" id="IPR001650">
    <property type="entry name" value="Helicase_C-like"/>
</dbReference>
<dbReference type="PANTHER" id="PTHR47959:SF21">
    <property type="entry name" value="DEAD-BOX HELICASE 56"/>
    <property type="match status" value="1"/>
</dbReference>
<comment type="similarity">
    <text evidence="11">Belongs to the DEAD box helicase family. DDX56/DBP9 subfamily.</text>
</comment>
<comment type="function">
    <text evidence="1">ATP-binding RNA helicase involved in the biogenesis of 60S ribosomal subunits and is required for the normal formation of 25S and 5.8S rRNAs.</text>
</comment>
<keyword evidence="7 18" id="KW-0347">Helicase</keyword>
<feature type="domain" description="Helicase C-terminal" evidence="16">
    <location>
        <begin position="243"/>
        <end position="477"/>
    </location>
</feature>
<evidence type="ECO:0000256" key="13">
    <source>
        <dbReference type="PROSITE-ProRule" id="PRU00552"/>
    </source>
</evidence>
<dbReference type="CDD" id="cd17961">
    <property type="entry name" value="DEADc_DDX56"/>
    <property type="match status" value="1"/>
</dbReference>
<name>A0ABR4PNP5_9HELO</name>
<dbReference type="PROSITE" id="PS51195">
    <property type="entry name" value="Q_MOTIF"/>
    <property type="match status" value="1"/>
</dbReference>
<evidence type="ECO:0000256" key="11">
    <source>
        <dbReference type="ARBA" id="ARBA00038041"/>
    </source>
</evidence>
<dbReference type="Pfam" id="PF00270">
    <property type="entry name" value="DEAD"/>
    <property type="match status" value="1"/>
</dbReference>
<feature type="compositionally biased region" description="Acidic residues" evidence="14">
    <location>
        <begin position="334"/>
        <end position="352"/>
    </location>
</feature>
<evidence type="ECO:0000259" key="16">
    <source>
        <dbReference type="PROSITE" id="PS51194"/>
    </source>
</evidence>
<evidence type="ECO:0000256" key="12">
    <source>
        <dbReference type="ARBA" id="ARBA00047984"/>
    </source>
</evidence>
<keyword evidence="8" id="KW-0067">ATP-binding</keyword>
<feature type="domain" description="Helicase ATP-binding" evidence="15">
    <location>
        <begin position="55"/>
        <end position="232"/>
    </location>
</feature>
<keyword evidence="6" id="KW-0378">Hydrolase</keyword>
<dbReference type="EC" id="3.6.4.13" evidence="3"/>
<dbReference type="PANTHER" id="PTHR47959">
    <property type="entry name" value="ATP-DEPENDENT RNA HELICASE RHLE-RELATED"/>
    <property type="match status" value="1"/>
</dbReference>
<evidence type="ECO:0000256" key="3">
    <source>
        <dbReference type="ARBA" id="ARBA00012552"/>
    </source>
</evidence>
<protein>
    <recommendedName>
        <fullName evidence="3">RNA helicase</fullName>
        <ecNumber evidence="3">3.6.4.13</ecNumber>
    </recommendedName>
</protein>
<feature type="region of interest" description="Disordered" evidence="14">
    <location>
        <begin position="332"/>
        <end position="381"/>
    </location>
</feature>
<evidence type="ECO:0000256" key="8">
    <source>
        <dbReference type="ARBA" id="ARBA00022840"/>
    </source>
</evidence>
<feature type="domain" description="DEAD-box RNA helicase Q" evidence="17">
    <location>
        <begin position="24"/>
        <end position="52"/>
    </location>
</feature>
<evidence type="ECO:0000256" key="2">
    <source>
        <dbReference type="ARBA" id="ARBA00004123"/>
    </source>
</evidence>
<accession>A0ABR4PNP5</accession>
<keyword evidence="4" id="KW-0690">Ribosome biogenesis</keyword>
<keyword evidence="10" id="KW-0539">Nucleus</keyword>
<evidence type="ECO:0000256" key="4">
    <source>
        <dbReference type="ARBA" id="ARBA00022517"/>
    </source>
</evidence>
<dbReference type="SMART" id="SM00490">
    <property type="entry name" value="HELICc"/>
    <property type="match status" value="1"/>
</dbReference>
<dbReference type="CDD" id="cd18787">
    <property type="entry name" value="SF2_C_DEAD"/>
    <property type="match status" value="1"/>
</dbReference>
<sequence length="612" mass="68328">MKRKLDVNDIPAPAGEVVEKKEHTAFANLGLDPRILQGIAKQNFQAPTLVQSKAIPLALEGRDVLARAKTGSGKTAAYLLPIIHSVLKRKQTSSAPCTSALILVPTRELAEQVAKAVESFSSFCAKDVRAINLTQKVSDAVQRSLLADSPDIVIATPARAALNLNTSSLSLENLAHLVIDEADLVLSYGYDEDLQNVAKVMPKGVQTILMSATLTSEVETLKGLFCRNPAVLKLEEAEDEGEGVSQYVVKCAEDEKFLLVYVIFKLKLIKGKCIIFVGDIDRCYRLKLYLEQFGTKSCILNSELPVNSRIHVVEEFNKNVYDIIIASDEHEVLGDEEDSKPEIEELDDEEQESEIKDADASGELKPEIQEPSKKKRKTAKKDKEYGVSRGIDFKNVACVLNFDLPTSSKSYTHRIGRTARAGQTGMALSFVVPTELFRKHKPTSIESSKNDEKILSKIVRHQAKNGKEVKPYNFDMKQVEAFRYRMGDALRAVTRIAVREARTRELRQELMKSEKLKRHFEENPGDLHHLRHDGELRPARVQSHLKHVPDYLLPKEGKKGITGDVGFVSMRKTSENRIRKARIANKAKGRGKKVVGRKNDPLKTFNAKGRGK</sequence>
<evidence type="ECO:0000256" key="14">
    <source>
        <dbReference type="SAM" id="MobiDB-lite"/>
    </source>
</evidence>
<keyword evidence="5" id="KW-0547">Nucleotide-binding</keyword>
<evidence type="ECO:0000313" key="18">
    <source>
        <dbReference type="EMBL" id="KAL3424948.1"/>
    </source>
</evidence>
<proteinExistence type="inferred from homology"/>
<evidence type="ECO:0000259" key="15">
    <source>
        <dbReference type="PROSITE" id="PS51192"/>
    </source>
</evidence>
<keyword evidence="9" id="KW-0694">RNA-binding</keyword>
<evidence type="ECO:0000259" key="17">
    <source>
        <dbReference type="PROSITE" id="PS51195"/>
    </source>
</evidence>
<comment type="subcellular location">
    <subcellularLocation>
        <location evidence="2">Nucleus</location>
    </subcellularLocation>
</comment>
<dbReference type="InterPro" id="IPR014001">
    <property type="entry name" value="Helicase_ATP-bd"/>
</dbReference>
<dbReference type="GO" id="GO:0004386">
    <property type="term" value="F:helicase activity"/>
    <property type="evidence" value="ECO:0007669"/>
    <property type="project" value="UniProtKB-KW"/>
</dbReference>
<dbReference type="PROSITE" id="PS51192">
    <property type="entry name" value="HELICASE_ATP_BIND_1"/>
    <property type="match status" value="1"/>
</dbReference>
<feature type="compositionally biased region" description="Basic and acidic residues" evidence="14">
    <location>
        <begin position="353"/>
        <end position="372"/>
    </location>
</feature>
<evidence type="ECO:0000256" key="6">
    <source>
        <dbReference type="ARBA" id="ARBA00022801"/>
    </source>
</evidence>
<gene>
    <name evidence="18" type="ORF">PVAG01_04229</name>
</gene>
<dbReference type="SMART" id="SM00487">
    <property type="entry name" value="DEXDc"/>
    <property type="match status" value="1"/>
</dbReference>
<dbReference type="Pfam" id="PF00271">
    <property type="entry name" value="Helicase_C"/>
    <property type="match status" value="2"/>
</dbReference>
<evidence type="ECO:0000313" key="19">
    <source>
        <dbReference type="Proteomes" id="UP001629113"/>
    </source>
</evidence>
<keyword evidence="19" id="KW-1185">Reference proteome</keyword>
<comment type="caution">
    <text evidence="18">The sequence shown here is derived from an EMBL/GenBank/DDBJ whole genome shotgun (WGS) entry which is preliminary data.</text>
</comment>
<dbReference type="InterPro" id="IPR027417">
    <property type="entry name" value="P-loop_NTPase"/>
</dbReference>
<feature type="short sequence motif" description="Q motif" evidence="13">
    <location>
        <begin position="24"/>
        <end position="52"/>
    </location>
</feature>
<feature type="compositionally biased region" description="Basic residues" evidence="14">
    <location>
        <begin position="584"/>
        <end position="596"/>
    </location>
</feature>
<dbReference type="Gene3D" id="3.40.50.300">
    <property type="entry name" value="P-loop containing nucleotide triphosphate hydrolases"/>
    <property type="match status" value="2"/>
</dbReference>
<organism evidence="18 19">
    <name type="scientific">Phlyctema vagabunda</name>
    <dbReference type="NCBI Taxonomy" id="108571"/>
    <lineage>
        <taxon>Eukaryota</taxon>
        <taxon>Fungi</taxon>
        <taxon>Dikarya</taxon>
        <taxon>Ascomycota</taxon>
        <taxon>Pezizomycotina</taxon>
        <taxon>Leotiomycetes</taxon>
        <taxon>Helotiales</taxon>
        <taxon>Dermateaceae</taxon>
        <taxon>Phlyctema</taxon>
    </lineage>
</organism>